<dbReference type="InterPro" id="IPR029058">
    <property type="entry name" value="AB_hydrolase_fold"/>
</dbReference>
<dbReference type="RefSeq" id="WP_075277348.1">
    <property type="nucleotide sequence ID" value="NZ_CP016908.1"/>
</dbReference>
<evidence type="ECO:0000313" key="2">
    <source>
        <dbReference type="EMBL" id="APS00679.1"/>
    </source>
</evidence>
<gene>
    <name evidence="2" type="ORF">BCY86_08320</name>
</gene>
<dbReference type="KEGG" id="pabo:BCY86_08320"/>
<name>A0A1L6MYX2_9BACT</name>
<dbReference type="Pfam" id="PF00756">
    <property type="entry name" value="Esterase"/>
    <property type="match status" value="1"/>
</dbReference>
<dbReference type="InterPro" id="IPR050583">
    <property type="entry name" value="Mycobacterial_A85_antigen"/>
</dbReference>
<feature type="region of interest" description="Disordered" evidence="1">
    <location>
        <begin position="25"/>
        <end position="45"/>
    </location>
</feature>
<evidence type="ECO:0000256" key="1">
    <source>
        <dbReference type="SAM" id="MobiDB-lite"/>
    </source>
</evidence>
<dbReference type="EMBL" id="CP016908">
    <property type="protein sequence ID" value="APS00679.1"/>
    <property type="molecule type" value="Genomic_DNA"/>
</dbReference>
<evidence type="ECO:0008006" key="4">
    <source>
        <dbReference type="Google" id="ProtNLM"/>
    </source>
</evidence>
<proteinExistence type="predicted"/>
<dbReference type="AlphaFoldDB" id="A0A1L6MYX2"/>
<protein>
    <recommendedName>
        <fullName evidence="4">Esterase</fullName>
    </recommendedName>
</protein>
<accession>A0A1L6MYX2</accession>
<dbReference type="OrthoDB" id="5508323at2"/>
<dbReference type="PANTHER" id="PTHR48098">
    <property type="entry name" value="ENTEROCHELIN ESTERASE-RELATED"/>
    <property type="match status" value="1"/>
</dbReference>
<dbReference type="SUPFAM" id="SSF53474">
    <property type="entry name" value="alpha/beta-Hydrolases"/>
    <property type="match status" value="1"/>
</dbReference>
<dbReference type="STRING" id="1882918.BCY86_08320"/>
<sequence>MDLVERRSFLVGVLLGVMGGRNKGTGKVPSGDAATPPAPLQKKGTRGGTRLLEWTLSLNKMKGAAAVILPDRIPPGVRLPVLIALHGQAEALKGMKRGIRGWPDDYALRRAICRIANPPLTCSDFEGWVDKPYLDMLNANLHKKPFGGLIVACPYVPNFDLTQWVDVDNYARLLLDVLLPRIYRETPTIPSPASTGIDGVSLGGAVALRIGLKHPRHFGAVGALQPAVSSQEIQQWVKLASGARRQSPSLLLRIVTSQKDFFREPVNSLSQAWTANHIAHTFYQFPGPHDYSFNRGPGAIELLTWHDQALRPPEVKDRG</sequence>
<evidence type="ECO:0000313" key="3">
    <source>
        <dbReference type="Proteomes" id="UP000185544"/>
    </source>
</evidence>
<reference evidence="2 3" key="1">
    <citation type="submission" date="2016-08" db="EMBL/GenBank/DDBJ databases">
        <title>Identification and validation of antigenic proteins from Pajaroellobacter abortibovis using de-novo genome sequence assembly and reverse vaccinology.</title>
        <authorList>
            <person name="Welly B.T."/>
            <person name="Miller M.R."/>
            <person name="Stott J.L."/>
            <person name="Blanchard M.T."/>
            <person name="Islas-Trejo A.D."/>
            <person name="O'Rourke S.M."/>
            <person name="Young A.E."/>
            <person name="Medrano J.F."/>
            <person name="Van Eenennaam A.L."/>
        </authorList>
    </citation>
    <scope>NUCLEOTIDE SEQUENCE [LARGE SCALE GENOMIC DNA]</scope>
    <source>
        <strain evidence="2 3">BTF92-0548A/99-0131</strain>
    </source>
</reference>
<organism evidence="2 3">
    <name type="scientific">Pajaroellobacter abortibovis</name>
    <dbReference type="NCBI Taxonomy" id="1882918"/>
    <lineage>
        <taxon>Bacteria</taxon>
        <taxon>Pseudomonadati</taxon>
        <taxon>Myxococcota</taxon>
        <taxon>Polyangia</taxon>
        <taxon>Polyangiales</taxon>
        <taxon>Polyangiaceae</taxon>
    </lineage>
</organism>
<dbReference type="Proteomes" id="UP000185544">
    <property type="component" value="Chromosome"/>
</dbReference>
<dbReference type="Gene3D" id="3.40.50.1820">
    <property type="entry name" value="alpha/beta hydrolase"/>
    <property type="match status" value="1"/>
</dbReference>
<keyword evidence="3" id="KW-1185">Reference proteome</keyword>
<dbReference type="InterPro" id="IPR000801">
    <property type="entry name" value="Esterase-like"/>
</dbReference>